<protein>
    <submittedName>
        <fullName evidence="1">Uncharacterized protein</fullName>
    </submittedName>
</protein>
<accession>A0A6S7IRT4</accession>
<dbReference type="SUPFAM" id="SSF47954">
    <property type="entry name" value="Cyclin-like"/>
    <property type="match status" value="1"/>
</dbReference>
<evidence type="ECO:0000313" key="2">
    <source>
        <dbReference type="Proteomes" id="UP001152795"/>
    </source>
</evidence>
<dbReference type="GO" id="GO:0035861">
    <property type="term" value="C:site of double-strand break"/>
    <property type="evidence" value="ECO:0007669"/>
    <property type="project" value="TreeGrafter"/>
</dbReference>
<comment type="caution">
    <text evidence="1">The sequence shown here is derived from an EMBL/GenBank/DDBJ whole genome shotgun (WGS) entry which is preliminary data.</text>
</comment>
<gene>
    <name evidence="1" type="ORF">PACLA_8A064761</name>
</gene>
<reference evidence="1" key="1">
    <citation type="submission" date="2020-04" db="EMBL/GenBank/DDBJ databases">
        <authorList>
            <person name="Alioto T."/>
            <person name="Alioto T."/>
            <person name="Gomez Garrido J."/>
        </authorList>
    </citation>
    <scope>NUCLEOTIDE SEQUENCE</scope>
    <source>
        <strain evidence="1">A484AB</strain>
    </source>
</reference>
<evidence type="ECO:0000313" key="1">
    <source>
        <dbReference type="EMBL" id="CAB4019759.1"/>
    </source>
</evidence>
<dbReference type="InterPro" id="IPR036915">
    <property type="entry name" value="Cyclin-like_sf"/>
</dbReference>
<name>A0A6S7IRT4_PARCT</name>
<dbReference type="OrthoDB" id="9983043at2759"/>
<dbReference type="EMBL" id="CACRXK020010612">
    <property type="protein sequence ID" value="CAB4019759.1"/>
    <property type="molecule type" value="Genomic_DNA"/>
</dbReference>
<dbReference type="PANTHER" id="PTHR21615:SF2">
    <property type="entry name" value="CYCLIN N-TERMINAL DOMAIN-CONTAINING PROTEIN 1"/>
    <property type="match status" value="1"/>
</dbReference>
<sequence length="185" mass="21322">MDNADKDMGYFKNAKCAEYIFNLCDALKLPVEARYLAIEIYDRFMIKHIRSLYQFIQTSTAVDKLKDWNEVEARIKVQMPLRLLSCVQLASKLSSHRKQWGKTKILKVNADNSHHIKLEEQVLEEVEASTYLGSVVNRQGGTDADVRARFGKALAGVHRIVVEVCEVMVKHLWQDYVPSYFPLTE</sequence>
<dbReference type="AlphaFoldDB" id="A0A6S7IRT4"/>
<dbReference type="Proteomes" id="UP001152795">
    <property type="component" value="Unassembled WGS sequence"/>
</dbReference>
<keyword evidence="2" id="KW-1185">Reference proteome</keyword>
<dbReference type="Gene3D" id="1.10.472.10">
    <property type="entry name" value="Cyclin-like"/>
    <property type="match status" value="1"/>
</dbReference>
<proteinExistence type="predicted"/>
<dbReference type="CDD" id="cd20541">
    <property type="entry name" value="CYCLIN_CNTD1"/>
    <property type="match status" value="1"/>
</dbReference>
<dbReference type="GO" id="GO:0007131">
    <property type="term" value="P:reciprocal meiotic recombination"/>
    <property type="evidence" value="ECO:0007669"/>
    <property type="project" value="TreeGrafter"/>
</dbReference>
<dbReference type="PANTHER" id="PTHR21615">
    <property type="entry name" value="CYCLIN N-TERMINAL DOMAIN-CONTAINING PROTEIN 1"/>
    <property type="match status" value="1"/>
</dbReference>
<organism evidence="1 2">
    <name type="scientific">Paramuricea clavata</name>
    <name type="common">Red gorgonian</name>
    <name type="synonym">Violescent sea-whip</name>
    <dbReference type="NCBI Taxonomy" id="317549"/>
    <lineage>
        <taxon>Eukaryota</taxon>
        <taxon>Metazoa</taxon>
        <taxon>Cnidaria</taxon>
        <taxon>Anthozoa</taxon>
        <taxon>Octocorallia</taxon>
        <taxon>Malacalcyonacea</taxon>
        <taxon>Plexauridae</taxon>
        <taxon>Paramuricea</taxon>
    </lineage>
</organism>